<dbReference type="EMBL" id="AP026933">
    <property type="protein sequence ID" value="BDT04015.1"/>
    <property type="molecule type" value="Genomic_DNA"/>
</dbReference>
<proteinExistence type="predicted"/>
<accession>A0ABM8BW85</accession>
<gene>
    <name evidence="1" type="ORF">SHM_16610</name>
</gene>
<organism evidence="1 2">
    <name type="scientific">Spiroplasma ixodetis</name>
    <dbReference type="NCBI Taxonomy" id="2141"/>
    <lineage>
        <taxon>Bacteria</taxon>
        <taxon>Bacillati</taxon>
        <taxon>Mycoplasmatota</taxon>
        <taxon>Mollicutes</taxon>
        <taxon>Entomoplasmatales</taxon>
        <taxon>Spiroplasmataceae</taxon>
        <taxon>Spiroplasma</taxon>
    </lineage>
</organism>
<keyword evidence="2" id="KW-1185">Reference proteome</keyword>
<protein>
    <submittedName>
        <fullName evidence="1">Uncharacterized protein</fullName>
    </submittedName>
</protein>
<name>A0ABM8BW85_9MOLU</name>
<reference evidence="1 2" key="1">
    <citation type="journal article" date="2022" name="Front. Microbiol.">
        <title>Male-killing mechanisms vary between Spiroplasma species.</title>
        <authorList>
            <person name="Arai H."/>
            <person name="Inoue M."/>
            <person name="Kageyama D."/>
        </authorList>
    </citation>
    <scope>NUCLEOTIDE SEQUENCE [LARGE SCALE GENOMIC DNA]</scope>
    <source>
        <strain evidence="2">sHm</strain>
    </source>
</reference>
<evidence type="ECO:0000313" key="1">
    <source>
        <dbReference type="EMBL" id="BDT04015.1"/>
    </source>
</evidence>
<dbReference type="RefSeq" id="WP_281747966.1">
    <property type="nucleotide sequence ID" value="NZ_AP026933.1"/>
</dbReference>
<evidence type="ECO:0000313" key="2">
    <source>
        <dbReference type="Proteomes" id="UP001163387"/>
    </source>
</evidence>
<dbReference type="Proteomes" id="UP001163387">
    <property type="component" value="Chromosome"/>
</dbReference>
<sequence length="103" mass="11190">MPIGTTSTAILLNINKPKHTRISKQQENKSFWWEILEMIGVQVIAVALAPFTGGLSESVALGLGASDLIASISAVGVEFLTDFTINQVYDYLKGNVRTCLESF</sequence>